<dbReference type="InterPro" id="IPR025734">
    <property type="entry name" value="EspG"/>
</dbReference>
<gene>
    <name evidence="5" type="ORF">LX83_001828</name>
</gene>
<comment type="caution">
    <text evidence="5">The sequence shown here is derived from an EMBL/GenBank/DDBJ whole genome shotgun (WGS) entry which is preliminary data.</text>
</comment>
<dbReference type="EMBL" id="JAMTCK010000004">
    <property type="protein sequence ID" value="MCP2164979.1"/>
    <property type="molecule type" value="Genomic_DNA"/>
</dbReference>
<comment type="similarity">
    <text evidence="2">Belongs to the EspG family.</text>
</comment>
<keyword evidence="3" id="KW-0963">Cytoplasm</keyword>
<organism evidence="5 6">
    <name type="scientific">Goodfellowiella coeruleoviolacea</name>
    <dbReference type="NCBI Taxonomy" id="334858"/>
    <lineage>
        <taxon>Bacteria</taxon>
        <taxon>Bacillati</taxon>
        <taxon>Actinomycetota</taxon>
        <taxon>Actinomycetes</taxon>
        <taxon>Pseudonocardiales</taxon>
        <taxon>Pseudonocardiaceae</taxon>
        <taxon>Goodfellowiella</taxon>
    </lineage>
</organism>
<evidence type="ECO:0000256" key="3">
    <source>
        <dbReference type="ARBA" id="ARBA00022490"/>
    </source>
</evidence>
<evidence type="ECO:0000313" key="6">
    <source>
        <dbReference type="Proteomes" id="UP001206128"/>
    </source>
</evidence>
<proteinExistence type="inferred from homology"/>
<name>A0AAE3GCQ0_9PSEU</name>
<sequence length="280" mass="30325">MDGFEEHGGNVLRSRVMLPVVALYNAWQAEGLPELHRALIAQFPDIDDDEDLSKLGGLYRQGWADLERSGLARGGKVHPDLAGALRLVAQASTEYFGWFNRGEEGHTRSVLVASDGDRALRIIMTPDLQFVLEPVRPEDAAPSLVSALPEAPPGKGSVISLPADALNAKPKRARDPYEEEGGGSLLVAAGGGAPAAAPAEQLRRLLQQQRLGGGQLYAAARDRYGKRSRCRAPLTYMDLESGRYLSLQQPGQDGSPWVTVLPAEFRTLVARLQQLTQTLV</sequence>
<evidence type="ECO:0000313" key="5">
    <source>
        <dbReference type="EMBL" id="MCP2164979.1"/>
    </source>
</evidence>
<reference evidence="5" key="1">
    <citation type="submission" date="2022-06" db="EMBL/GenBank/DDBJ databases">
        <title>Genomic Encyclopedia of Archaeal and Bacterial Type Strains, Phase II (KMG-II): from individual species to whole genera.</title>
        <authorList>
            <person name="Goeker M."/>
        </authorList>
    </citation>
    <scope>NUCLEOTIDE SEQUENCE</scope>
    <source>
        <strain evidence="5">DSM 43935</strain>
    </source>
</reference>
<dbReference type="RefSeq" id="WP_253769357.1">
    <property type="nucleotide sequence ID" value="NZ_JAMTCK010000004.1"/>
</dbReference>
<keyword evidence="4" id="KW-0143">Chaperone</keyword>
<keyword evidence="6" id="KW-1185">Reference proteome</keyword>
<dbReference type="Pfam" id="PF14011">
    <property type="entry name" value="ESX-1_EspG"/>
    <property type="match status" value="1"/>
</dbReference>
<comment type="subcellular location">
    <subcellularLocation>
        <location evidence="1">Cytoplasm</location>
    </subcellularLocation>
</comment>
<protein>
    <submittedName>
        <fullName evidence="5">EspG family protein</fullName>
    </submittedName>
</protein>
<evidence type="ECO:0000256" key="4">
    <source>
        <dbReference type="ARBA" id="ARBA00023186"/>
    </source>
</evidence>
<accession>A0AAE3GCQ0</accession>
<evidence type="ECO:0000256" key="2">
    <source>
        <dbReference type="ARBA" id="ARBA00006411"/>
    </source>
</evidence>
<dbReference type="Proteomes" id="UP001206128">
    <property type="component" value="Unassembled WGS sequence"/>
</dbReference>
<dbReference type="AlphaFoldDB" id="A0AAE3GCQ0"/>
<evidence type="ECO:0000256" key="1">
    <source>
        <dbReference type="ARBA" id="ARBA00004496"/>
    </source>
</evidence>